<dbReference type="InterPro" id="IPR036388">
    <property type="entry name" value="WH-like_DNA-bd_sf"/>
</dbReference>
<dbReference type="Pfam" id="PF04542">
    <property type="entry name" value="Sigma70_r2"/>
    <property type="match status" value="1"/>
</dbReference>
<name>A0ABT9P500_9ACTN</name>
<dbReference type="CDD" id="cd06171">
    <property type="entry name" value="Sigma70_r4"/>
    <property type="match status" value="1"/>
</dbReference>
<feature type="region of interest" description="Disordered" evidence="6">
    <location>
        <begin position="1"/>
        <end position="29"/>
    </location>
</feature>
<evidence type="ECO:0000256" key="6">
    <source>
        <dbReference type="SAM" id="MobiDB-lite"/>
    </source>
</evidence>
<dbReference type="InterPro" id="IPR007627">
    <property type="entry name" value="RNA_pol_sigma70_r2"/>
</dbReference>
<evidence type="ECO:0000256" key="5">
    <source>
        <dbReference type="ARBA" id="ARBA00023163"/>
    </source>
</evidence>
<comment type="caution">
    <text evidence="9">The sequence shown here is derived from an EMBL/GenBank/DDBJ whole genome shotgun (WGS) entry which is preliminary data.</text>
</comment>
<dbReference type="Gene3D" id="1.10.10.10">
    <property type="entry name" value="Winged helix-like DNA-binding domain superfamily/Winged helix DNA-binding domain"/>
    <property type="match status" value="1"/>
</dbReference>
<dbReference type="SUPFAM" id="SSF88946">
    <property type="entry name" value="Sigma2 domain of RNA polymerase sigma factors"/>
    <property type="match status" value="1"/>
</dbReference>
<dbReference type="Gene3D" id="1.10.1740.10">
    <property type="match status" value="1"/>
</dbReference>
<dbReference type="InterPro" id="IPR013324">
    <property type="entry name" value="RNA_pol_sigma_r3/r4-like"/>
</dbReference>
<reference evidence="9 10" key="1">
    <citation type="submission" date="2023-07" db="EMBL/GenBank/DDBJ databases">
        <title>Sequencing the genomes of 1000 actinobacteria strains.</title>
        <authorList>
            <person name="Klenk H.-P."/>
        </authorList>
    </citation>
    <scope>NUCLEOTIDE SEQUENCE [LARGE SCALE GENOMIC DNA]</scope>
    <source>
        <strain evidence="9 10">DSM 44388</strain>
    </source>
</reference>
<evidence type="ECO:0000256" key="1">
    <source>
        <dbReference type="ARBA" id="ARBA00010641"/>
    </source>
</evidence>
<feature type="domain" description="RNA polymerase sigma-70 region 2" evidence="7">
    <location>
        <begin position="36"/>
        <end position="104"/>
    </location>
</feature>
<keyword evidence="5" id="KW-0804">Transcription</keyword>
<dbReference type="PANTHER" id="PTHR43133:SF52">
    <property type="entry name" value="ECF RNA POLYMERASE SIGMA FACTOR SIGL"/>
    <property type="match status" value="1"/>
</dbReference>
<gene>
    <name evidence="9" type="ORF">J2S57_003517</name>
</gene>
<evidence type="ECO:0000256" key="2">
    <source>
        <dbReference type="ARBA" id="ARBA00023015"/>
    </source>
</evidence>
<evidence type="ECO:0000256" key="4">
    <source>
        <dbReference type="ARBA" id="ARBA00023125"/>
    </source>
</evidence>
<dbReference type="InterPro" id="IPR014284">
    <property type="entry name" value="RNA_pol_sigma-70_dom"/>
</dbReference>
<dbReference type="EMBL" id="JAUSQZ010000001">
    <property type="protein sequence ID" value="MDP9827768.1"/>
    <property type="molecule type" value="Genomic_DNA"/>
</dbReference>
<dbReference type="NCBIfam" id="TIGR02937">
    <property type="entry name" value="sigma70-ECF"/>
    <property type="match status" value="1"/>
</dbReference>
<keyword evidence="2" id="KW-0805">Transcription regulation</keyword>
<feature type="domain" description="RNA polymerase sigma-70 region 4" evidence="8">
    <location>
        <begin position="141"/>
        <end position="187"/>
    </location>
</feature>
<dbReference type="InterPro" id="IPR007630">
    <property type="entry name" value="RNA_pol_sigma70_r4"/>
</dbReference>
<evidence type="ECO:0000259" key="7">
    <source>
        <dbReference type="Pfam" id="PF04542"/>
    </source>
</evidence>
<feature type="compositionally biased region" description="Low complexity" evidence="6">
    <location>
        <begin position="13"/>
        <end position="24"/>
    </location>
</feature>
<keyword evidence="3" id="KW-0731">Sigma factor</keyword>
<dbReference type="InterPro" id="IPR013325">
    <property type="entry name" value="RNA_pol_sigma_r2"/>
</dbReference>
<dbReference type="PANTHER" id="PTHR43133">
    <property type="entry name" value="RNA POLYMERASE ECF-TYPE SIGMA FACTO"/>
    <property type="match status" value="1"/>
</dbReference>
<sequence length="198" mass="22130">MSQIAEQTRPLSTVPRVRPTTDTVGRSEQEKRFVDLVHTHRAGLLAYTSRLTGGDTGRAEDIVQETFTRAWRRIDLLTPQHGSVGSWLRRVAANVAIDHHRMRQARPSEVELQHHDAPMRQDGTDGTDQILVGMVVHDMLSSIWPEHRAVLEEVYLKDRTAAEAAEVLGIPVGTVKSRLFYALRTLRGNALTNGLRAG</sequence>
<feature type="compositionally biased region" description="Polar residues" evidence="6">
    <location>
        <begin position="1"/>
        <end position="11"/>
    </location>
</feature>
<dbReference type="RefSeq" id="WP_307244239.1">
    <property type="nucleotide sequence ID" value="NZ_JAUSQZ010000001.1"/>
</dbReference>
<evidence type="ECO:0000256" key="3">
    <source>
        <dbReference type="ARBA" id="ARBA00023082"/>
    </source>
</evidence>
<evidence type="ECO:0000313" key="10">
    <source>
        <dbReference type="Proteomes" id="UP001235712"/>
    </source>
</evidence>
<comment type="similarity">
    <text evidence="1">Belongs to the sigma-70 factor family. ECF subfamily.</text>
</comment>
<evidence type="ECO:0000259" key="8">
    <source>
        <dbReference type="Pfam" id="PF04545"/>
    </source>
</evidence>
<keyword evidence="4" id="KW-0238">DNA-binding</keyword>
<keyword evidence="10" id="KW-1185">Reference proteome</keyword>
<dbReference type="Proteomes" id="UP001235712">
    <property type="component" value="Unassembled WGS sequence"/>
</dbReference>
<evidence type="ECO:0000313" key="9">
    <source>
        <dbReference type="EMBL" id="MDP9827768.1"/>
    </source>
</evidence>
<dbReference type="InterPro" id="IPR039425">
    <property type="entry name" value="RNA_pol_sigma-70-like"/>
</dbReference>
<protein>
    <submittedName>
        <fullName evidence="9">RNA polymerase sigma-70 factor (ECF subfamily)</fullName>
    </submittedName>
</protein>
<dbReference type="Pfam" id="PF04545">
    <property type="entry name" value="Sigma70_r4"/>
    <property type="match status" value="1"/>
</dbReference>
<accession>A0ABT9P500</accession>
<proteinExistence type="inferred from homology"/>
<dbReference type="SUPFAM" id="SSF88659">
    <property type="entry name" value="Sigma3 and sigma4 domains of RNA polymerase sigma factors"/>
    <property type="match status" value="1"/>
</dbReference>
<organism evidence="9 10">
    <name type="scientific">Kineosporia succinea</name>
    <dbReference type="NCBI Taxonomy" id="84632"/>
    <lineage>
        <taxon>Bacteria</taxon>
        <taxon>Bacillati</taxon>
        <taxon>Actinomycetota</taxon>
        <taxon>Actinomycetes</taxon>
        <taxon>Kineosporiales</taxon>
        <taxon>Kineosporiaceae</taxon>
        <taxon>Kineosporia</taxon>
    </lineage>
</organism>